<dbReference type="PANTHER" id="PTHR15749">
    <property type="entry name" value="FANCONI-ASSOCIATED NUCLEASE 1"/>
    <property type="match status" value="1"/>
</dbReference>
<evidence type="ECO:0000256" key="6">
    <source>
        <dbReference type="SAM" id="MobiDB-lite"/>
    </source>
</evidence>
<dbReference type="InterPro" id="IPR049126">
    <property type="entry name" value="FAN1-like_TPR"/>
</dbReference>
<keyword evidence="4 5" id="KW-0460">Magnesium</keyword>
<dbReference type="GO" id="GO:0005634">
    <property type="term" value="C:nucleus"/>
    <property type="evidence" value="ECO:0007669"/>
    <property type="project" value="UniProtKB-SubCell"/>
</dbReference>
<dbReference type="GO" id="GO:0070336">
    <property type="term" value="F:flap-structured DNA binding"/>
    <property type="evidence" value="ECO:0007669"/>
    <property type="project" value="TreeGrafter"/>
</dbReference>
<evidence type="ECO:0000313" key="9">
    <source>
        <dbReference type="Proteomes" id="UP000654370"/>
    </source>
</evidence>
<dbReference type="InterPro" id="IPR014883">
    <property type="entry name" value="VRR_NUC"/>
</dbReference>
<dbReference type="InterPro" id="IPR049125">
    <property type="entry name" value="FAN1-like_WH"/>
</dbReference>
<keyword evidence="5" id="KW-0227">DNA damage</keyword>
<comment type="similarity">
    <text evidence="5">Belongs to the FAN1 family.</text>
</comment>
<evidence type="ECO:0000313" key="8">
    <source>
        <dbReference type="EMBL" id="KAG2183177.1"/>
    </source>
</evidence>
<comment type="subcellular location">
    <subcellularLocation>
        <location evidence="5">Nucleus</location>
    </subcellularLocation>
</comment>
<evidence type="ECO:0000256" key="1">
    <source>
        <dbReference type="ARBA" id="ARBA00022722"/>
    </source>
</evidence>
<comment type="cofactor">
    <cofactor evidence="5">
        <name>Mg(2+)</name>
        <dbReference type="ChEBI" id="CHEBI:18420"/>
    </cofactor>
    <cofactor evidence="5">
        <name>Mn(2+)</name>
        <dbReference type="ChEBI" id="CHEBI:29035"/>
    </cofactor>
</comment>
<evidence type="ECO:0000259" key="7">
    <source>
        <dbReference type="SMART" id="SM00990"/>
    </source>
</evidence>
<name>A0A8H7PZ94_MORIS</name>
<dbReference type="OrthoDB" id="76364at2759"/>
<keyword evidence="5" id="KW-0539">Nucleus</keyword>
<dbReference type="Pfam" id="PF21315">
    <property type="entry name" value="FAN1_HTH"/>
    <property type="match status" value="1"/>
</dbReference>
<dbReference type="Proteomes" id="UP000654370">
    <property type="component" value="Unassembled WGS sequence"/>
</dbReference>
<feature type="region of interest" description="Disordered" evidence="6">
    <location>
        <begin position="1"/>
        <end position="103"/>
    </location>
</feature>
<keyword evidence="1 5" id="KW-0540">Nuclease</keyword>
<dbReference type="SMART" id="SM00990">
    <property type="entry name" value="VRR_NUC"/>
    <property type="match status" value="1"/>
</dbReference>
<sequence>MSKRSPANSLPGKENKRKKETRPDNQRKLDTFFRQRAHPDLTAADIMSPGSKDLRPRINTGSSEENNSPVSSGSSFTSANSLDIQTDSESGQGHDSPSSIVDANSPAQIKPFFATSMYTDEFVKIMDVVLDGEKYLFANEELEIIEKCKRLPTEAKHLFVRLFLRKHRWTRLKDLDYSRNISDINAAKEELCDQQYELAHDENVFCELELAQLLGNLRVPELKSLIHDLRIPYVKNSLQNRTDLVTCILDYAAGRPCPLKDQAQKVLRFVNSTSSVDTPKDLQARNDGLINAIRTLLGQISLHYLECKRQNNIRENALYLLPRIWSINFWPDREHLLEYYEAVNVFKQFTTTLEDLYAGRKDGRAQNEEQWKVKEAATLAEAWSLCENILSKWQEIINQKSMASQVEDWDEPRLYFRKRFESGWVYTHMIEDGAGALGKLKQYEKEAMILKMLLEQNIYRLGKRGAWYDRLALIQMYHFRTGKRRLHQKAALETCIKAIRDPKVHLIYLSSLQNRIIRLESMLNVPKREQHDFFYNTLTTATERVIYGERLSDPVTGYKSVFRNNDGGECSVEELSLGYYQKAGYTGFHSENGIITTIFGLLFWDILFAPFPDVLETPFQNAPLDLKTDAFFVGRSFEIYARLRDISNGKAVEILKQVDERERSSSTSCIGVSWSYTFEQLSQICECIGPHALSQICKLFAEEYGHRTGGIPDLCCWNYEKKECLFVEGPGDILSDTQKVTSATSLIINNLSGLLTNIFSQLWIDVLINCGVPVELCHVKVWEGEDQLLKVDSD</sequence>
<comment type="catalytic activity">
    <reaction evidence="5">
        <text>Hydrolytically removes 5'-nucleotides successively from the 3'-hydroxy termini of 3'-hydroxy-terminated oligonucleotides.</text>
        <dbReference type="EC" id="3.1.4.1"/>
    </reaction>
</comment>
<feature type="domain" description="VRR-NUC" evidence="7">
    <location>
        <begin position="646"/>
        <end position="781"/>
    </location>
</feature>
<evidence type="ECO:0000256" key="4">
    <source>
        <dbReference type="ARBA" id="ARBA00022842"/>
    </source>
</evidence>
<keyword evidence="5" id="KW-0464">Manganese</keyword>
<feature type="compositionally biased region" description="Basic and acidic residues" evidence="6">
    <location>
        <begin position="21"/>
        <end position="39"/>
    </location>
</feature>
<dbReference type="GO" id="GO:0046872">
    <property type="term" value="F:metal ion binding"/>
    <property type="evidence" value="ECO:0007669"/>
    <property type="project" value="UniProtKB-KW"/>
</dbReference>
<keyword evidence="2 5" id="KW-0479">Metal-binding</keyword>
<dbReference type="EMBL" id="JAEPQZ010000003">
    <property type="protein sequence ID" value="KAG2183177.1"/>
    <property type="molecule type" value="Genomic_DNA"/>
</dbReference>
<accession>A0A8H7PZ94</accession>
<organism evidence="8 9">
    <name type="scientific">Mortierella isabellina</name>
    <name type="common">Filamentous fungus</name>
    <name type="synonym">Umbelopsis isabellina</name>
    <dbReference type="NCBI Taxonomy" id="91625"/>
    <lineage>
        <taxon>Eukaryota</taxon>
        <taxon>Fungi</taxon>
        <taxon>Fungi incertae sedis</taxon>
        <taxon>Mucoromycota</taxon>
        <taxon>Mucoromycotina</taxon>
        <taxon>Umbelopsidomycetes</taxon>
        <taxon>Umbelopsidales</taxon>
        <taxon>Umbelopsidaceae</taxon>
        <taxon>Umbelopsis</taxon>
    </lineage>
</organism>
<keyword evidence="9" id="KW-1185">Reference proteome</keyword>
<comment type="caution">
    <text evidence="8">The sequence shown here is derived from an EMBL/GenBank/DDBJ whole genome shotgun (WGS) entry which is preliminary data.</text>
</comment>
<evidence type="ECO:0000256" key="3">
    <source>
        <dbReference type="ARBA" id="ARBA00022801"/>
    </source>
</evidence>
<protein>
    <recommendedName>
        <fullName evidence="5">Fanconi-associated nuclease</fullName>
        <ecNumber evidence="5">3.1.4.1</ecNumber>
    </recommendedName>
</protein>
<dbReference type="GO" id="GO:0017108">
    <property type="term" value="F:5'-flap endonuclease activity"/>
    <property type="evidence" value="ECO:0007669"/>
    <property type="project" value="TreeGrafter"/>
</dbReference>
<dbReference type="InterPro" id="IPR049132">
    <property type="entry name" value="FAN1-like_euk"/>
</dbReference>
<keyword evidence="3 5" id="KW-0378">Hydrolase</keyword>
<dbReference type="CDD" id="cd22326">
    <property type="entry name" value="FAN1-like"/>
    <property type="match status" value="1"/>
</dbReference>
<dbReference type="PANTHER" id="PTHR15749:SF4">
    <property type="entry name" value="FANCONI-ASSOCIATED NUCLEASE 1"/>
    <property type="match status" value="1"/>
</dbReference>
<proteinExistence type="inferred from homology"/>
<dbReference type="AlphaFoldDB" id="A0A8H7PZ94"/>
<evidence type="ECO:0000256" key="2">
    <source>
        <dbReference type="ARBA" id="ARBA00022723"/>
    </source>
</evidence>
<keyword evidence="5" id="KW-0234">DNA repair</keyword>
<dbReference type="EC" id="3.1.4.1" evidence="5"/>
<dbReference type="Pfam" id="PF08774">
    <property type="entry name" value="VRR_NUC"/>
    <property type="match status" value="1"/>
</dbReference>
<evidence type="ECO:0000256" key="5">
    <source>
        <dbReference type="RuleBase" id="RU365033"/>
    </source>
</evidence>
<dbReference type="GO" id="GO:0004528">
    <property type="term" value="F:phosphodiesterase I activity"/>
    <property type="evidence" value="ECO:0007669"/>
    <property type="project" value="UniProtKB-EC"/>
</dbReference>
<reference evidence="8" key="1">
    <citation type="submission" date="2020-12" db="EMBL/GenBank/DDBJ databases">
        <title>Metabolic potential, ecology and presence of endohyphal bacteria is reflected in genomic diversity of Mucoromycotina.</title>
        <authorList>
            <person name="Muszewska A."/>
            <person name="Okrasinska A."/>
            <person name="Steczkiewicz K."/>
            <person name="Drgas O."/>
            <person name="Orlowska M."/>
            <person name="Perlinska-Lenart U."/>
            <person name="Aleksandrzak-Piekarczyk T."/>
            <person name="Szatraj K."/>
            <person name="Zielenkiewicz U."/>
            <person name="Pilsyk S."/>
            <person name="Malc E."/>
            <person name="Mieczkowski P."/>
            <person name="Kruszewska J.S."/>
            <person name="Biernat P."/>
            <person name="Pawlowska J."/>
        </authorList>
    </citation>
    <scope>NUCLEOTIDE SEQUENCE</scope>
    <source>
        <strain evidence="8">WA0000067209</strain>
    </source>
</reference>
<gene>
    <name evidence="8" type="ORF">INT43_006172</name>
</gene>
<dbReference type="InterPro" id="IPR033315">
    <property type="entry name" value="Fan1-like"/>
</dbReference>
<comment type="function">
    <text evidence="5">Nuclease required for the repair of DNA interstrand cross-links (ICL). Acts as a 5'-3' exonuclease that anchors at a cut end of DNA and cleaves DNA successively at every third nucleotide, allowing to excise an ICL from one strand through flanking incisions.</text>
</comment>
<dbReference type="GO" id="GO:0008409">
    <property type="term" value="F:5'-3' exonuclease activity"/>
    <property type="evidence" value="ECO:0007669"/>
    <property type="project" value="TreeGrafter"/>
</dbReference>
<feature type="compositionally biased region" description="Polar residues" evidence="6">
    <location>
        <begin position="59"/>
        <end position="103"/>
    </location>
</feature>
<dbReference type="GO" id="GO:0036297">
    <property type="term" value="P:interstrand cross-link repair"/>
    <property type="evidence" value="ECO:0007669"/>
    <property type="project" value="InterPro"/>
</dbReference>
<dbReference type="Pfam" id="PF21170">
    <property type="entry name" value="FAN1_TPR"/>
    <property type="match status" value="1"/>
</dbReference>